<gene>
    <name evidence="1" type="ORF">SPELUC_LOCUS8711</name>
</gene>
<organism evidence="1 2">
    <name type="scientific">Cetraspora pellucida</name>
    <dbReference type="NCBI Taxonomy" id="1433469"/>
    <lineage>
        <taxon>Eukaryota</taxon>
        <taxon>Fungi</taxon>
        <taxon>Fungi incertae sedis</taxon>
        <taxon>Mucoromycota</taxon>
        <taxon>Glomeromycotina</taxon>
        <taxon>Glomeromycetes</taxon>
        <taxon>Diversisporales</taxon>
        <taxon>Gigasporaceae</taxon>
        <taxon>Cetraspora</taxon>
    </lineage>
</organism>
<evidence type="ECO:0000313" key="2">
    <source>
        <dbReference type="Proteomes" id="UP000789366"/>
    </source>
</evidence>
<comment type="caution">
    <text evidence="1">The sequence shown here is derived from an EMBL/GenBank/DDBJ whole genome shotgun (WGS) entry which is preliminary data.</text>
</comment>
<reference evidence="1" key="1">
    <citation type="submission" date="2021-06" db="EMBL/GenBank/DDBJ databases">
        <authorList>
            <person name="Kallberg Y."/>
            <person name="Tangrot J."/>
            <person name="Rosling A."/>
        </authorList>
    </citation>
    <scope>NUCLEOTIDE SEQUENCE</scope>
    <source>
        <strain evidence="1">28 12/20/2015</strain>
    </source>
</reference>
<accession>A0ACA9NHM7</accession>
<feature type="non-terminal residue" evidence="1">
    <location>
        <position position="278"/>
    </location>
</feature>
<sequence>MSSSKFEESQSGDQNQTKVLIDEDVPHGGKKIDKYVLSPNMECIATLNEEDKSIVVWTITKTFTKDLIVKYDNSLNVNDLKDTLSDDVYKISYLSLRGISDCKHVIIKASVDNYKNDTAIIDATTKLRQILIAQGSEGFGNIGYPENIAFLENGDLVIVKGYPVYRAYIFSKSNYNGKYQWTCKNSIELEKFTFPEECLTSKKGKLFMVYQVPYAITQWDLITRKFDMQYILNWDSEVFFPFKIELNSDNTLLAVASYTRKKTRIYTYLTKSGTMIVD</sequence>
<dbReference type="EMBL" id="CAJVPW010013443">
    <property type="protein sequence ID" value="CAG8645117.1"/>
    <property type="molecule type" value="Genomic_DNA"/>
</dbReference>
<protein>
    <submittedName>
        <fullName evidence="1">4655_t:CDS:1</fullName>
    </submittedName>
</protein>
<dbReference type="Proteomes" id="UP000789366">
    <property type="component" value="Unassembled WGS sequence"/>
</dbReference>
<evidence type="ECO:0000313" key="1">
    <source>
        <dbReference type="EMBL" id="CAG8645117.1"/>
    </source>
</evidence>
<name>A0ACA9NHM7_9GLOM</name>
<proteinExistence type="predicted"/>
<keyword evidence="2" id="KW-1185">Reference proteome</keyword>